<feature type="region of interest" description="Disordered" evidence="1">
    <location>
        <begin position="27"/>
        <end position="59"/>
    </location>
</feature>
<sequence length="59" mass="6391">MTRDEAIASAGRHLAASLQRLAALTPRQVAEQAHRPGGPSVEELERRIRARRTGHPVAA</sequence>
<evidence type="ECO:0000313" key="2">
    <source>
        <dbReference type="EMBL" id="SDG96191.1"/>
    </source>
</evidence>
<feature type="compositionally biased region" description="Basic residues" evidence="1">
    <location>
        <begin position="48"/>
        <end position="59"/>
    </location>
</feature>
<reference evidence="3" key="1">
    <citation type="submission" date="2016-10" db="EMBL/GenBank/DDBJ databases">
        <authorList>
            <person name="Varghese N."/>
            <person name="Submissions S."/>
        </authorList>
    </citation>
    <scope>NUCLEOTIDE SEQUENCE [LARGE SCALE GENOMIC DNA]</scope>
    <source>
        <strain evidence="3">DSM 44526</strain>
    </source>
</reference>
<keyword evidence="3" id="KW-1185">Reference proteome</keyword>
<protein>
    <submittedName>
        <fullName evidence="2">Uncharacterized protein</fullName>
    </submittedName>
</protein>
<dbReference type="RefSeq" id="WP_091067650.1">
    <property type="nucleotide sequence ID" value="NZ_FNCF01000007.1"/>
</dbReference>
<name>A0A1G7YHZ8_9ACTN</name>
<dbReference type="Proteomes" id="UP000198863">
    <property type="component" value="Unassembled WGS sequence"/>
</dbReference>
<evidence type="ECO:0000256" key="1">
    <source>
        <dbReference type="SAM" id="MobiDB-lite"/>
    </source>
</evidence>
<gene>
    <name evidence="2" type="ORF">SAMN05660324_3971</name>
</gene>
<dbReference type="OrthoDB" id="5197989at2"/>
<organism evidence="2 3">
    <name type="scientific">Klenkia brasiliensis</name>
    <dbReference type="NCBI Taxonomy" id="333142"/>
    <lineage>
        <taxon>Bacteria</taxon>
        <taxon>Bacillati</taxon>
        <taxon>Actinomycetota</taxon>
        <taxon>Actinomycetes</taxon>
        <taxon>Geodermatophilales</taxon>
        <taxon>Geodermatophilaceae</taxon>
        <taxon>Klenkia</taxon>
    </lineage>
</organism>
<evidence type="ECO:0000313" key="3">
    <source>
        <dbReference type="Proteomes" id="UP000198863"/>
    </source>
</evidence>
<proteinExistence type="predicted"/>
<dbReference type="AlphaFoldDB" id="A0A1G7YHZ8"/>
<accession>A0A1G7YHZ8</accession>
<dbReference type="EMBL" id="FNCF01000007">
    <property type="protein sequence ID" value="SDG96191.1"/>
    <property type="molecule type" value="Genomic_DNA"/>
</dbReference>